<dbReference type="EMBL" id="WVBC01000034">
    <property type="protein sequence ID" value="NKT81591.1"/>
    <property type="molecule type" value="Genomic_DNA"/>
</dbReference>
<feature type="transmembrane region" description="Helical" evidence="6">
    <location>
        <begin position="179"/>
        <end position="199"/>
    </location>
</feature>
<feature type="transmembrane region" description="Helical" evidence="6">
    <location>
        <begin position="57"/>
        <end position="79"/>
    </location>
</feature>
<proteinExistence type="predicted"/>
<feature type="transmembrane region" description="Helical" evidence="6">
    <location>
        <begin position="91"/>
        <end position="115"/>
    </location>
</feature>
<dbReference type="EMBL" id="WVDC01000010">
    <property type="protein sequence ID" value="NKW43719.1"/>
    <property type="molecule type" value="Genomic_DNA"/>
</dbReference>
<dbReference type="InterPro" id="IPR011701">
    <property type="entry name" value="MFS"/>
</dbReference>
<organism evidence="10 11">
    <name type="scientific">Rhodococcus hoagii</name>
    <name type="common">Corynebacterium equii</name>
    <dbReference type="NCBI Taxonomy" id="43767"/>
    <lineage>
        <taxon>Bacteria</taxon>
        <taxon>Bacillati</taxon>
        <taxon>Actinomycetota</taxon>
        <taxon>Actinomycetes</taxon>
        <taxon>Mycobacteriales</taxon>
        <taxon>Nocardiaceae</taxon>
        <taxon>Prescottella</taxon>
    </lineage>
</organism>
<evidence type="ECO:0000256" key="4">
    <source>
        <dbReference type="ARBA" id="ARBA00022989"/>
    </source>
</evidence>
<dbReference type="InterPro" id="IPR020846">
    <property type="entry name" value="MFS_dom"/>
</dbReference>
<evidence type="ECO:0000256" key="6">
    <source>
        <dbReference type="SAM" id="Phobius"/>
    </source>
</evidence>
<dbReference type="EMBL" id="WUYZ01000001">
    <property type="protein sequence ID" value="NKS24662.1"/>
    <property type="molecule type" value="Genomic_DNA"/>
</dbReference>
<dbReference type="RefSeq" id="WP_064077029.1">
    <property type="nucleotide sequence ID" value="NZ_AP024181.1"/>
</dbReference>
<dbReference type="Proteomes" id="UP000605618">
    <property type="component" value="Unassembled WGS sequence"/>
</dbReference>
<reference evidence="10" key="1">
    <citation type="journal article" date="2020" name="Environ. Microbiol.">
        <title>The novel and transferable erm(51) gene confers Macrolides, Lincosamides, and Streptogramins B (MLSB) resistance to clonal Rhodococcus equi in the environment.</title>
        <authorList>
            <person name="Huber L."/>
            <person name="Giguere S."/>
            <person name="Slovis N.M."/>
            <person name="Alvarez-Narvaez S."/>
            <person name="Hart K.A."/>
            <person name="Greiter M."/>
            <person name="Morris E.R.A."/>
            <person name="Cohen N.D."/>
        </authorList>
    </citation>
    <scope>NUCLEOTIDE SEQUENCE</scope>
    <source>
        <strain evidence="9">Lh_116_1</strain>
        <strain evidence="8">Lh_141_1</strain>
        <strain evidence="10">Lh_16_1</strain>
    </source>
</reference>
<keyword evidence="4 6" id="KW-1133">Transmembrane helix</keyword>
<keyword evidence="2" id="KW-1003">Cell membrane</keyword>
<dbReference type="SUPFAM" id="SSF103473">
    <property type="entry name" value="MFS general substrate transporter"/>
    <property type="match status" value="1"/>
</dbReference>
<name>A0A9Q5RRA1_RHOHA</name>
<dbReference type="PROSITE" id="PS50850">
    <property type="entry name" value="MFS"/>
    <property type="match status" value="1"/>
</dbReference>
<feature type="domain" description="Major facilitator superfamily (MFS) profile" evidence="7">
    <location>
        <begin position="25"/>
        <end position="407"/>
    </location>
</feature>
<comment type="subcellular location">
    <subcellularLocation>
        <location evidence="1">Cell membrane</location>
        <topology evidence="1">Multi-pass membrane protein</topology>
    </subcellularLocation>
</comment>
<feature type="transmembrane region" description="Helical" evidence="6">
    <location>
        <begin position="121"/>
        <end position="142"/>
    </location>
</feature>
<evidence type="ECO:0000259" key="7">
    <source>
        <dbReference type="PROSITE" id="PS50850"/>
    </source>
</evidence>
<evidence type="ECO:0000313" key="8">
    <source>
        <dbReference type="EMBL" id="NKS24662.1"/>
    </source>
</evidence>
<dbReference type="Pfam" id="PF07690">
    <property type="entry name" value="MFS_1"/>
    <property type="match status" value="1"/>
</dbReference>
<dbReference type="InterPro" id="IPR036259">
    <property type="entry name" value="MFS_trans_sf"/>
</dbReference>
<feature type="transmembrane region" description="Helical" evidence="6">
    <location>
        <begin position="324"/>
        <end position="345"/>
    </location>
</feature>
<keyword evidence="5 6" id="KW-0472">Membrane</keyword>
<dbReference type="PANTHER" id="PTHR43124">
    <property type="entry name" value="PURINE EFFLUX PUMP PBUE"/>
    <property type="match status" value="1"/>
</dbReference>
<feature type="transmembrane region" description="Helical" evidence="6">
    <location>
        <begin position="266"/>
        <end position="286"/>
    </location>
</feature>
<sequence>MAQHTSESGSPRVEPAVPTRTPWGQHSLLHAIFFLMGGELFLISPLLPTIADDLGTSIPATALVVTAYGLTYAVASPLLGALAEHVARRRVILAGVAVMVLGEVLCVVAPTLPFLVGARMVGGVGGALMGPAIWAFLAETAVPRERGRAISRGAAAYAGGQIVGVPLGTLVAASLDWRWAFAGVALVLVGVGVSIAVRLREPERTVVRPDGARTALATSFRLWGNRTFRLIMFGNLFAQAARLGTYAFAGALFATRFGLSTETLGFVGALVGIGSFSGSLVAGPLVDRWRAAGRAESVLCIGWGGLLAAALALAVFAPTSWASIVGFMLAFAAGSAFFSTGQVLLTTELAERRAGAVSWNNSAMYVGTAVGTAVLGALGFGTTGFAIGAVVFALAATASSAILSLRRR</sequence>
<feature type="transmembrane region" description="Helical" evidence="6">
    <location>
        <begin position="154"/>
        <end position="173"/>
    </location>
</feature>
<evidence type="ECO:0000313" key="10">
    <source>
        <dbReference type="EMBL" id="NKW43719.1"/>
    </source>
</evidence>
<dbReference type="Proteomes" id="UP000603463">
    <property type="component" value="Unassembled WGS sequence"/>
</dbReference>
<evidence type="ECO:0000256" key="2">
    <source>
        <dbReference type="ARBA" id="ARBA00022475"/>
    </source>
</evidence>
<dbReference type="AlphaFoldDB" id="A0A9Q5RRA1"/>
<feature type="transmembrane region" description="Helical" evidence="6">
    <location>
        <begin position="298"/>
        <end position="318"/>
    </location>
</feature>
<evidence type="ECO:0000313" key="11">
    <source>
        <dbReference type="Proteomes" id="UP000608063"/>
    </source>
</evidence>
<dbReference type="GO" id="GO:0022857">
    <property type="term" value="F:transmembrane transporter activity"/>
    <property type="evidence" value="ECO:0007669"/>
    <property type="project" value="InterPro"/>
</dbReference>
<evidence type="ECO:0000256" key="5">
    <source>
        <dbReference type="ARBA" id="ARBA00023136"/>
    </source>
</evidence>
<feature type="transmembrane region" description="Helical" evidence="6">
    <location>
        <begin position="28"/>
        <end position="51"/>
    </location>
</feature>
<feature type="transmembrane region" description="Helical" evidence="6">
    <location>
        <begin position="357"/>
        <end position="378"/>
    </location>
</feature>
<keyword evidence="3 6" id="KW-0812">Transmembrane</keyword>
<feature type="transmembrane region" description="Helical" evidence="6">
    <location>
        <begin position="230"/>
        <end position="254"/>
    </location>
</feature>
<dbReference type="Proteomes" id="UP000608063">
    <property type="component" value="Unassembled WGS sequence"/>
</dbReference>
<dbReference type="CDD" id="cd17324">
    <property type="entry name" value="MFS_NepI_like"/>
    <property type="match status" value="1"/>
</dbReference>
<dbReference type="Gene3D" id="1.20.1250.20">
    <property type="entry name" value="MFS general substrate transporter like domains"/>
    <property type="match status" value="1"/>
</dbReference>
<accession>A0A9Q5RRA1</accession>
<dbReference type="InterPro" id="IPR050189">
    <property type="entry name" value="MFS_Efflux_Transporters"/>
</dbReference>
<dbReference type="GO" id="GO:0005886">
    <property type="term" value="C:plasma membrane"/>
    <property type="evidence" value="ECO:0007669"/>
    <property type="project" value="UniProtKB-SubCell"/>
</dbReference>
<gene>
    <name evidence="8" type="ORF">GS505_02060</name>
    <name evidence="9" type="ORF">GS882_26335</name>
    <name evidence="10" type="ORF">GS947_19565</name>
</gene>
<protein>
    <submittedName>
        <fullName evidence="10">MFS transporter</fullName>
    </submittedName>
</protein>
<evidence type="ECO:0000256" key="3">
    <source>
        <dbReference type="ARBA" id="ARBA00022692"/>
    </source>
</evidence>
<evidence type="ECO:0000313" key="9">
    <source>
        <dbReference type="EMBL" id="NKT81591.1"/>
    </source>
</evidence>
<dbReference type="PANTHER" id="PTHR43124:SF3">
    <property type="entry name" value="CHLORAMPHENICOL EFFLUX PUMP RV0191"/>
    <property type="match status" value="1"/>
</dbReference>
<comment type="caution">
    <text evidence="10">The sequence shown here is derived from an EMBL/GenBank/DDBJ whole genome shotgun (WGS) entry which is preliminary data.</text>
</comment>
<evidence type="ECO:0000256" key="1">
    <source>
        <dbReference type="ARBA" id="ARBA00004651"/>
    </source>
</evidence>
<feature type="transmembrane region" description="Helical" evidence="6">
    <location>
        <begin position="384"/>
        <end position="405"/>
    </location>
</feature>